<sequence length="71" mass="7529">MVLAVYTLARCRGQEAMGEGGPDLEAALDDGVVPVNREDVVDAMACLELLVELADTSSDDPFLLSCSRRSA</sequence>
<reference evidence="2" key="1">
    <citation type="journal article" date="2005" name="Nature">
        <title>The map-based sequence of the rice genome.</title>
        <authorList>
            <consortium name="International rice genome sequencing project (IRGSP)"/>
            <person name="Matsumoto T."/>
            <person name="Wu J."/>
            <person name="Kanamori H."/>
            <person name="Katayose Y."/>
            <person name="Fujisawa M."/>
            <person name="Namiki N."/>
            <person name="Mizuno H."/>
            <person name="Yamamoto K."/>
            <person name="Antonio B.A."/>
            <person name="Baba T."/>
            <person name="Sakata K."/>
            <person name="Nagamura Y."/>
            <person name="Aoki H."/>
            <person name="Arikawa K."/>
            <person name="Arita K."/>
            <person name="Bito T."/>
            <person name="Chiden Y."/>
            <person name="Fujitsuka N."/>
            <person name="Fukunaka R."/>
            <person name="Hamada M."/>
            <person name="Harada C."/>
            <person name="Hayashi A."/>
            <person name="Hijishita S."/>
            <person name="Honda M."/>
            <person name="Hosokawa S."/>
            <person name="Ichikawa Y."/>
            <person name="Idonuma A."/>
            <person name="Iijima M."/>
            <person name="Ikeda M."/>
            <person name="Ikeno M."/>
            <person name="Ito K."/>
            <person name="Ito S."/>
            <person name="Ito T."/>
            <person name="Ito Y."/>
            <person name="Ito Y."/>
            <person name="Iwabuchi A."/>
            <person name="Kamiya K."/>
            <person name="Karasawa W."/>
            <person name="Kurita K."/>
            <person name="Katagiri S."/>
            <person name="Kikuta A."/>
            <person name="Kobayashi H."/>
            <person name="Kobayashi N."/>
            <person name="Machita K."/>
            <person name="Maehara T."/>
            <person name="Masukawa M."/>
            <person name="Mizubayashi T."/>
            <person name="Mukai Y."/>
            <person name="Nagasaki H."/>
            <person name="Nagata Y."/>
            <person name="Naito S."/>
            <person name="Nakashima M."/>
            <person name="Nakama Y."/>
            <person name="Nakamichi Y."/>
            <person name="Nakamura M."/>
            <person name="Meguro A."/>
            <person name="Negishi M."/>
            <person name="Ohta I."/>
            <person name="Ohta T."/>
            <person name="Okamoto M."/>
            <person name="Ono N."/>
            <person name="Saji S."/>
            <person name="Sakaguchi M."/>
            <person name="Sakai K."/>
            <person name="Shibata M."/>
            <person name="Shimokawa T."/>
            <person name="Song J."/>
            <person name="Takazaki Y."/>
            <person name="Terasawa K."/>
            <person name="Tsugane M."/>
            <person name="Tsuji K."/>
            <person name="Ueda S."/>
            <person name="Waki K."/>
            <person name="Yamagata H."/>
            <person name="Yamamoto M."/>
            <person name="Yamamoto S."/>
            <person name="Yamane H."/>
            <person name="Yoshiki S."/>
            <person name="Yoshihara R."/>
            <person name="Yukawa K."/>
            <person name="Zhong H."/>
            <person name="Yano M."/>
            <person name="Yuan Q."/>
            <person name="Ouyang S."/>
            <person name="Liu J."/>
            <person name="Jones K.M."/>
            <person name="Gansberger K."/>
            <person name="Moffat K."/>
            <person name="Hill J."/>
            <person name="Bera J."/>
            <person name="Fadrosh D."/>
            <person name="Jin S."/>
            <person name="Johri S."/>
            <person name="Kim M."/>
            <person name="Overton L."/>
            <person name="Reardon M."/>
            <person name="Tsitrin T."/>
            <person name="Vuong H."/>
            <person name="Weaver B."/>
            <person name="Ciecko A."/>
            <person name="Tallon L."/>
            <person name="Jackson J."/>
            <person name="Pai G."/>
            <person name="Aken S.V."/>
            <person name="Utterback T."/>
            <person name="Reidmuller S."/>
            <person name="Feldblyum T."/>
            <person name="Hsiao J."/>
            <person name="Zismann V."/>
            <person name="Iobst S."/>
            <person name="de Vazeille A.R."/>
            <person name="Buell C.R."/>
            <person name="Ying K."/>
            <person name="Li Y."/>
            <person name="Lu T."/>
            <person name="Huang Y."/>
            <person name="Zhao Q."/>
            <person name="Feng Q."/>
            <person name="Zhang L."/>
            <person name="Zhu J."/>
            <person name="Weng Q."/>
            <person name="Mu J."/>
            <person name="Lu Y."/>
            <person name="Fan D."/>
            <person name="Liu Y."/>
            <person name="Guan J."/>
            <person name="Zhang Y."/>
            <person name="Yu S."/>
            <person name="Liu X."/>
            <person name="Zhang Y."/>
            <person name="Hong G."/>
            <person name="Han B."/>
            <person name="Choisne N."/>
            <person name="Demange N."/>
            <person name="Orjeda G."/>
            <person name="Samain S."/>
            <person name="Cattolico L."/>
            <person name="Pelletier E."/>
            <person name="Couloux A."/>
            <person name="Segurens B."/>
            <person name="Wincker P."/>
            <person name="D'Hont A."/>
            <person name="Scarpelli C."/>
            <person name="Weissenbach J."/>
            <person name="Salanoubat M."/>
            <person name="Quetier F."/>
            <person name="Yu Y."/>
            <person name="Kim H.R."/>
            <person name="Rambo T."/>
            <person name="Currie J."/>
            <person name="Collura K."/>
            <person name="Luo M."/>
            <person name="Yang T."/>
            <person name="Ammiraju J.S.S."/>
            <person name="Engler F."/>
            <person name="Soderlund C."/>
            <person name="Wing R.A."/>
            <person name="Palmer L.E."/>
            <person name="de la Bastide M."/>
            <person name="Spiegel L."/>
            <person name="Nascimento L."/>
            <person name="Zutavern T."/>
            <person name="O'Shaughnessy A."/>
            <person name="Dike S."/>
            <person name="Dedhia N."/>
            <person name="Preston R."/>
            <person name="Balija V."/>
            <person name="McCombie W.R."/>
            <person name="Chow T."/>
            <person name="Chen H."/>
            <person name="Chung M."/>
            <person name="Chen C."/>
            <person name="Shaw J."/>
            <person name="Wu H."/>
            <person name="Hsiao K."/>
            <person name="Chao Y."/>
            <person name="Chu M."/>
            <person name="Cheng C."/>
            <person name="Hour A."/>
            <person name="Lee P."/>
            <person name="Lin S."/>
            <person name="Lin Y."/>
            <person name="Liou J."/>
            <person name="Liu S."/>
            <person name="Hsing Y."/>
            <person name="Raghuvanshi S."/>
            <person name="Mohanty A."/>
            <person name="Bharti A.K."/>
            <person name="Gaur A."/>
            <person name="Gupta V."/>
            <person name="Kumar D."/>
            <person name="Ravi V."/>
            <person name="Vij S."/>
            <person name="Kapur A."/>
            <person name="Khurana P."/>
            <person name="Khurana P."/>
            <person name="Khurana J.P."/>
            <person name="Tyagi A.K."/>
            <person name="Gaikwad K."/>
            <person name="Singh A."/>
            <person name="Dalal V."/>
            <person name="Srivastava S."/>
            <person name="Dixit A."/>
            <person name="Pal A.K."/>
            <person name="Ghazi I.A."/>
            <person name="Yadav M."/>
            <person name="Pandit A."/>
            <person name="Bhargava A."/>
            <person name="Sureshbabu K."/>
            <person name="Batra K."/>
            <person name="Sharma T.R."/>
            <person name="Mohapatra T."/>
            <person name="Singh N.K."/>
            <person name="Messing J."/>
            <person name="Nelson A.B."/>
            <person name="Fuks G."/>
            <person name="Kavchok S."/>
            <person name="Keizer G."/>
            <person name="Linton E."/>
            <person name="Llaca V."/>
            <person name="Song R."/>
            <person name="Tanyolac B."/>
            <person name="Young S."/>
            <person name="Ho-Il K."/>
            <person name="Hahn J.H."/>
            <person name="Sangsakoo G."/>
            <person name="Vanavichit A."/>
            <person name="de Mattos Luiz.A.T."/>
            <person name="Zimmer P.D."/>
            <person name="Malone G."/>
            <person name="Dellagostin O."/>
            <person name="de Oliveira A.C."/>
            <person name="Bevan M."/>
            <person name="Bancroft I."/>
            <person name="Minx P."/>
            <person name="Cordum H."/>
            <person name="Wilson R."/>
            <person name="Cheng Z."/>
            <person name="Jin W."/>
            <person name="Jiang J."/>
            <person name="Leong S.A."/>
            <person name="Iwama H."/>
            <person name="Gojobori T."/>
            <person name="Itoh T."/>
            <person name="Niimura Y."/>
            <person name="Fujii Y."/>
            <person name="Habara T."/>
            <person name="Sakai H."/>
            <person name="Sato Y."/>
            <person name="Wilson G."/>
            <person name="Kumar K."/>
            <person name="McCouch S."/>
            <person name="Juretic N."/>
            <person name="Hoen D."/>
            <person name="Wright S."/>
            <person name="Bruskiewich R."/>
            <person name="Bureau T."/>
            <person name="Miyao A."/>
            <person name="Hirochika H."/>
            <person name="Nishikawa T."/>
            <person name="Kadowaki K."/>
            <person name="Sugiura M."/>
            <person name="Burr B."/>
            <person name="Sasaki T."/>
        </authorList>
    </citation>
    <scope>NUCLEOTIDE SEQUENCE [LARGE SCALE GENOMIC DNA]</scope>
    <source>
        <strain evidence="2">cv. Nipponbare</strain>
    </source>
</reference>
<dbReference type="EMBL" id="AP014967">
    <property type="protein sequence ID" value="BAT14847.1"/>
    <property type="molecule type" value="Genomic_DNA"/>
</dbReference>
<dbReference type="AlphaFoldDB" id="A0A0P0Y492"/>
<accession>A0A0P0Y492</accession>
<dbReference type="PaxDb" id="39947-A0A0P0Y492"/>
<gene>
    <name evidence="1" type="ordered locus">Os11g0614450</name>
    <name evidence="1" type="ORF">OSNPB_110614450</name>
</gene>
<dbReference type="InParanoid" id="A0A0P0Y492"/>
<reference evidence="1 2" key="3">
    <citation type="journal article" date="2013" name="Rice">
        <title>Improvement of the Oryza sativa Nipponbare reference genome using next generation sequence and optical map data.</title>
        <authorList>
            <person name="Kawahara Y."/>
            <person name="de la Bastide M."/>
            <person name="Hamilton J.P."/>
            <person name="Kanamori H."/>
            <person name="McCombie W.R."/>
            <person name="Ouyang S."/>
            <person name="Schwartz D.C."/>
            <person name="Tanaka T."/>
            <person name="Wu J."/>
            <person name="Zhou S."/>
            <person name="Childs K.L."/>
            <person name="Davidson R.M."/>
            <person name="Lin H."/>
            <person name="Quesada-Ocampo L."/>
            <person name="Vaillancourt B."/>
            <person name="Sakai H."/>
            <person name="Lee S.S."/>
            <person name="Kim J."/>
            <person name="Numa H."/>
            <person name="Itoh T."/>
            <person name="Buell C.R."/>
            <person name="Matsumoto T."/>
        </authorList>
    </citation>
    <scope>NUCLEOTIDE SEQUENCE [LARGE SCALE GENOMIC DNA]</scope>
    <source>
        <strain evidence="2">cv. Nipponbare</strain>
    </source>
</reference>
<keyword evidence="2" id="KW-1185">Reference proteome</keyword>
<evidence type="ECO:0000313" key="1">
    <source>
        <dbReference type="EMBL" id="BAT14847.1"/>
    </source>
</evidence>
<reference evidence="1 2" key="2">
    <citation type="journal article" date="2013" name="Plant Cell Physiol.">
        <title>Rice Annotation Project Database (RAP-DB): an integrative and interactive database for rice genomics.</title>
        <authorList>
            <person name="Sakai H."/>
            <person name="Lee S.S."/>
            <person name="Tanaka T."/>
            <person name="Numa H."/>
            <person name="Kim J."/>
            <person name="Kawahara Y."/>
            <person name="Wakimoto H."/>
            <person name="Yang C.C."/>
            <person name="Iwamoto M."/>
            <person name="Abe T."/>
            <person name="Yamada Y."/>
            <person name="Muto A."/>
            <person name="Inokuchi H."/>
            <person name="Ikemura T."/>
            <person name="Matsumoto T."/>
            <person name="Sasaki T."/>
            <person name="Itoh T."/>
        </authorList>
    </citation>
    <scope>NUCLEOTIDE SEQUENCE [LARGE SCALE GENOMIC DNA]</scope>
    <source>
        <strain evidence="2">cv. Nipponbare</strain>
    </source>
</reference>
<name>A0A0P0Y492_ORYSJ</name>
<proteinExistence type="predicted"/>
<protein>
    <submittedName>
        <fullName evidence="1">Os11g0614450 protein</fullName>
    </submittedName>
</protein>
<organism evidence="1 2">
    <name type="scientific">Oryza sativa subsp. japonica</name>
    <name type="common">Rice</name>
    <dbReference type="NCBI Taxonomy" id="39947"/>
    <lineage>
        <taxon>Eukaryota</taxon>
        <taxon>Viridiplantae</taxon>
        <taxon>Streptophyta</taxon>
        <taxon>Embryophyta</taxon>
        <taxon>Tracheophyta</taxon>
        <taxon>Spermatophyta</taxon>
        <taxon>Magnoliopsida</taxon>
        <taxon>Liliopsida</taxon>
        <taxon>Poales</taxon>
        <taxon>Poaceae</taxon>
        <taxon>BOP clade</taxon>
        <taxon>Oryzoideae</taxon>
        <taxon>Oryzeae</taxon>
        <taxon>Oryzinae</taxon>
        <taxon>Oryza</taxon>
        <taxon>Oryza sativa</taxon>
    </lineage>
</organism>
<evidence type="ECO:0000313" key="2">
    <source>
        <dbReference type="Proteomes" id="UP000059680"/>
    </source>
</evidence>
<dbReference type="Proteomes" id="UP000059680">
    <property type="component" value="Chromosome 11"/>
</dbReference>